<dbReference type="GO" id="GO:0006355">
    <property type="term" value="P:regulation of DNA-templated transcription"/>
    <property type="evidence" value="ECO:0007669"/>
    <property type="project" value="InterPro"/>
</dbReference>
<dbReference type="Gene3D" id="1.10.1790.10">
    <property type="entry name" value="PRD domain"/>
    <property type="match status" value="2"/>
</dbReference>
<comment type="caution">
    <text evidence="3">The sequence shown here is derived from an EMBL/GenBank/DDBJ whole genome shotgun (WGS) entry which is preliminary data.</text>
</comment>
<dbReference type="Pfam" id="PF03123">
    <property type="entry name" value="CAT_RBD"/>
    <property type="match status" value="1"/>
</dbReference>
<reference evidence="3 4" key="1">
    <citation type="submission" date="2019-04" db="EMBL/GenBank/DDBJ databases">
        <title>Microbes associate with the intestines of laboratory mice.</title>
        <authorList>
            <person name="Navarre W."/>
            <person name="Wong E."/>
            <person name="Huang K."/>
            <person name="Tropini C."/>
            <person name="Ng K."/>
            <person name="Yu B."/>
        </authorList>
    </citation>
    <scope>NUCLEOTIDE SEQUENCE [LARGE SCALE GENOMIC DNA]</scope>
    <source>
        <strain evidence="3 4">NM26_J9</strain>
    </source>
</reference>
<evidence type="ECO:0000313" key="3">
    <source>
        <dbReference type="EMBL" id="TGY56008.1"/>
    </source>
</evidence>
<dbReference type="Gene3D" id="2.30.24.10">
    <property type="entry name" value="CAT RNA-binding domain"/>
    <property type="match status" value="1"/>
</dbReference>
<dbReference type="PANTHER" id="PTHR30185:SF15">
    <property type="entry name" value="CRYPTIC BETA-GLUCOSIDE BGL OPERON ANTITERMINATOR"/>
    <property type="match status" value="1"/>
</dbReference>
<dbReference type="InterPro" id="IPR050661">
    <property type="entry name" value="BglG_antiterminators"/>
</dbReference>
<gene>
    <name evidence="3" type="ORF">E5340_04280</name>
</gene>
<dbReference type="PROSITE" id="PS51372">
    <property type="entry name" value="PRD_2"/>
    <property type="match status" value="2"/>
</dbReference>
<organism evidence="3 4">
    <name type="scientific">Ligilactobacillus murinus</name>
    <dbReference type="NCBI Taxonomy" id="1622"/>
    <lineage>
        <taxon>Bacteria</taxon>
        <taxon>Bacillati</taxon>
        <taxon>Bacillota</taxon>
        <taxon>Bacilli</taxon>
        <taxon>Lactobacillales</taxon>
        <taxon>Lactobacillaceae</taxon>
        <taxon>Ligilactobacillus</taxon>
    </lineage>
</organism>
<dbReference type="SMART" id="SM01061">
    <property type="entry name" value="CAT_RBD"/>
    <property type="match status" value="1"/>
</dbReference>
<dbReference type="InterPro" id="IPR004341">
    <property type="entry name" value="CAT_RNA-bd_dom"/>
</dbReference>
<dbReference type="SUPFAM" id="SSF63520">
    <property type="entry name" value="PTS-regulatory domain, PRD"/>
    <property type="match status" value="2"/>
</dbReference>
<dbReference type="PANTHER" id="PTHR30185">
    <property type="entry name" value="CRYPTIC BETA-GLUCOSIDE BGL OPERON ANTITERMINATOR"/>
    <property type="match status" value="1"/>
</dbReference>
<dbReference type="InterPro" id="IPR036650">
    <property type="entry name" value="CAT_RNA-bd_dom_sf"/>
</dbReference>
<evidence type="ECO:0000256" key="1">
    <source>
        <dbReference type="ARBA" id="ARBA00022737"/>
    </source>
</evidence>
<dbReference type="InterPro" id="IPR011608">
    <property type="entry name" value="PRD"/>
</dbReference>
<dbReference type="InterPro" id="IPR036634">
    <property type="entry name" value="PRD_sf"/>
</dbReference>
<sequence length="282" mass="32609">MRFLKSYNNSVALVKNEQGKEEIVIGKGIGFGLKKGDQIDQEKIERRFITAKDQESIMQLKDISTKTLELTTKVIKLVEPKLNIKFNDFQYLALADHIDFALTRSEDKVDMNATNTRWEVRNLFPEEYTVAIDAITVIEKATAQKLPASESILMTYHFVNATSDDAKLQETIQITQLITEIIKIVSYEYQLELDQQSFNYSRFVSHLRTLLVRLLKDKHQEGEKLDPALLQLMQVKYTRAYETAKRIAILLNAKMGWQLEADELVYLTLHIFRVTSRQANTN</sequence>
<evidence type="ECO:0000313" key="4">
    <source>
        <dbReference type="Proteomes" id="UP000306855"/>
    </source>
</evidence>
<dbReference type="GO" id="GO:0003723">
    <property type="term" value="F:RNA binding"/>
    <property type="evidence" value="ECO:0007669"/>
    <property type="project" value="InterPro"/>
</dbReference>
<accession>A0A4S2EJ07</accession>
<protein>
    <submittedName>
        <fullName evidence="3">PRD domain-containing protein</fullName>
    </submittedName>
</protein>
<dbReference type="SUPFAM" id="SSF50151">
    <property type="entry name" value="SacY-like RNA-binding domain"/>
    <property type="match status" value="1"/>
</dbReference>
<dbReference type="Proteomes" id="UP000306855">
    <property type="component" value="Unassembled WGS sequence"/>
</dbReference>
<dbReference type="AlphaFoldDB" id="A0A4S2EJ07"/>
<dbReference type="Pfam" id="PF00874">
    <property type="entry name" value="PRD"/>
    <property type="match status" value="2"/>
</dbReference>
<name>A0A4S2EJ07_9LACO</name>
<feature type="domain" description="PRD" evidence="2">
    <location>
        <begin position="169"/>
        <end position="281"/>
    </location>
</feature>
<keyword evidence="1" id="KW-0677">Repeat</keyword>
<dbReference type="EMBL" id="SRYK01000014">
    <property type="protein sequence ID" value="TGY56008.1"/>
    <property type="molecule type" value="Genomic_DNA"/>
</dbReference>
<dbReference type="RefSeq" id="WP_135942041.1">
    <property type="nucleotide sequence ID" value="NZ_CP140606.1"/>
</dbReference>
<proteinExistence type="predicted"/>
<evidence type="ECO:0000259" key="2">
    <source>
        <dbReference type="PROSITE" id="PS51372"/>
    </source>
</evidence>
<feature type="domain" description="PRD" evidence="2">
    <location>
        <begin position="62"/>
        <end position="168"/>
    </location>
</feature>